<reference evidence="3 4" key="1">
    <citation type="submission" date="2023-03" db="EMBL/GenBank/DDBJ databases">
        <title>Paludisphaera mucosa sp. nov. a novel planctomycete from northern fen.</title>
        <authorList>
            <person name="Ivanova A."/>
        </authorList>
    </citation>
    <scope>NUCLEOTIDE SEQUENCE [LARGE SCALE GENOMIC DNA]</scope>
    <source>
        <strain evidence="3 4">Pla2</strain>
    </source>
</reference>
<sequence>MRTPSRLVPGLLGLALAASAADAVGQDSFAPGPQAAPIVLEHGTAPAGPSRAYPGRTTAAAPKAAKHEHKGLFGSRSCTQCQRARAMARDGVNVPPPPAALPPGALPAGVAGHHGHAHPKALAAAPGSTGCASCEADAAAMGGTIVPGSIVVTDVHPAGKAVVGGGGEAVAAEFPTGRAVVGGGDPTPVGVARASQGNFTPAAGNMAAGPQPGLRDPSVMPSGMVPPAQTAVGGKEAGRPRIVKHLLDLPDLSRIGRGAREGRVLAERSAHASISYGDAAGPVTELPASMVFGKGGR</sequence>
<organism evidence="3 4">
    <name type="scientific">Paludisphaera mucosa</name>
    <dbReference type="NCBI Taxonomy" id="3030827"/>
    <lineage>
        <taxon>Bacteria</taxon>
        <taxon>Pseudomonadati</taxon>
        <taxon>Planctomycetota</taxon>
        <taxon>Planctomycetia</taxon>
        <taxon>Isosphaerales</taxon>
        <taxon>Isosphaeraceae</taxon>
        <taxon>Paludisphaera</taxon>
    </lineage>
</organism>
<dbReference type="EMBL" id="JARRAG010000002">
    <property type="protein sequence ID" value="MDG3007335.1"/>
    <property type="molecule type" value="Genomic_DNA"/>
</dbReference>
<gene>
    <name evidence="3" type="ORF">PZE19_26535</name>
</gene>
<evidence type="ECO:0000313" key="4">
    <source>
        <dbReference type="Proteomes" id="UP001216907"/>
    </source>
</evidence>
<feature type="chain" id="PRO_5045447984" evidence="2">
    <location>
        <begin position="21"/>
        <end position="297"/>
    </location>
</feature>
<proteinExistence type="predicted"/>
<evidence type="ECO:0000256" key="1">
    <source>
        <dbReference type="SAM" id="MobiDB-lite"/>
    </source>
</evidence>
<feature type="signal peptide" evidence="2">
    <location>
        <begin position="1"/>
        <end position="20"/>
    </location>
</feature>
<name>A0ABT6FID3_9BACT</name>
<evidence type="ECO:0000256" key="2">
    <source>
        <dbReference type="SAM" id="SignalP"/>
    </source>
</evidence>
<protein>
    <submittedName>
        <fullName evidence="3">Uncharacterized protein</fullName>
    </submittedName>
</protein>
<keyword evidence="4" id="KW-1185">Reference proteome</keyword>
<evidence type="ECO:0000313" key="3">
    <source>
        <dbReference type="EMBL" id="MDG3007335.1"/>
    </source>
</evidence>
<keyword evidence="2" id="KW-0732">Signal</keyword>
<feature type="region of interest" description="Disordered" evidence="1">
    <location>
        <begin position="40"/>
        <end position="62"/>
    </location>
</feature>
<comment type="caution">
    <text evidence="3">The sequence shown here is derived from an EMBL/GenBank/DDBJ whole genome shotgun (WGS) entry which is preliminary data.</text>
</comment>
<accession>A0ABT6FID3</accession>
<dbReference type="Proteomes" id="UP001216907">
    <property type="component" value="Unassembled WGS sequence"/>
</dbReference>
<dbReference type="RefSeq" id="WP_277863616.1">
    <property type="nucleotide sequence ID" value="NZ_JARRAG010000002.1"/>
</dbReference>